<dbReference type="Pfam" id="PF10986">
    <property type="entry name" value="ZrgA"/>
    <property type="match status" value="1"/>
</dbReference>
<dbReference type="InterPro" id="IPR021253">
    <property type="entry name" value="ZrgA-like"/>
</dbReference>
<dbReference type="EMBL" id="JACBGI020000027">
    <property type="protein sequence ID" value="MBF6058774.1"/>
    <property type="molecule type" value="Genomic_DNA"/>
</dbReference>
<reference evidence="2 3" key="2">
    <citation type="submission" date="2020-11" db="EMBL/GenBank/DDBJ databases">
        <title>Sulfur oxidizing isolate from Hospital Hole Sinkhole.</title>
        <authorList>
            <person name="Scott K.M."/>
        </authorList>
    </citation>
    <scope>NUCLEOTIDE SEQUENCE [LARGE SCALE GENOMIC DNA]</scope>
    <source>
        <strain evidence="2 3">HH1</strain>
    </source>
</reference>
<sequence>MSIKPLIYTALFPLLLGSSLSAYAEDEHHHHEHGAHEHGIAEMDVAIAGKQLMIDLESPAHNLFGFEHAPQTKQQKELFEQKRQQLRKGAPFILPQAAGCRLVEREDNLDELQHKTGGHSDLDFEWQFECADTAKLNVIDAKPLFASWPHLLKLRVEWLRGGVQSAQTLDKHATELRLTSE</sequence>
<evidence type="ECO:0000313" key="3">
    <source>
        <dbReference type="Proteomes" id="UP001193680"/>
    </source>
</evidence>
<dbReference type="Proteomes" id="UP001193680">
    <property type="component" value="Unassembled WGS sequence"/>
</dbReference>
<name>A0ABS0BYB8_9GAMM</name>
<proteinExistence type="predicted"/>
<feature type="signal peptide" evidence="1">
    <location>
        <begin position="1"/>
        <end position="24"/>
    </location>
</feature>
<protein>
    <submittedName>
        <fullName evidence="2">DUF2796 domain-containing protein</fullName>
    </submittedName>
</protein>
<accession>A0ABS0BYB8</accession>
<reference evidence="2 3" key="1">
    <citation type="submission" date="2020-06" db="EMBL/GenBank/DDBJ databases">
        <authorList>
            <person name="Scott K."/>
        </authorList>
    </citation>
    <scope>NUCLEOTIDE SEQUENCE [LARGE SCALE GENOMIC DNA]</scope>
    <source>
        <strain evidence="2 3">HH1</strain>
    </source>
</reference>
<comment type="caution">
    <text evidence="2">The sequence shown here is derived from an EMBL/GenBank/DDBJ whole genome shotgun (WGS) entry which is preliminary data.</text>
</comment>
<feature type="chain" id="PRO_5047249813" evidence="1">
    <location>
        <begin position="25"/>
        <end position="181"/>
    </location>
</feature>
<keyword evidence="3" id="KW-1185">Reference proteome</keyword>
<evidence type="ECO:0000256" key="1">
    <source>
        <dbReference type="SAM" id="SignalP"/>
    </source>
</evidence>
<dbReference type="RefSeq" id="WP_185978920.1">
    <property type="nucleotide sequence ID" value="NZ_JACBGI020000027.1"/>
</dbReference>
<organism evidence="2 3">
    <name type="scientific">Thiomicrorhabdus heinhorstiae</name>
    <dbReference type="NCBI Taxonomy" id="2748010"/>
    <lineage>
        <taxon>Bacteria</taxon>
        <taxon>Pseudomonadati</taxon>
        <taxon>Pseudomonadota</taxon>
        <taxon>Gammaproteobacteria</taxon>
        <taxon>Thiotrichales</taxon>
        <taxon>Piscirickettsiaceae</taxon>
        <taxon>Thiomicrorhabdus</taxon>
    </lineage>
</organism>
<gene>
    <name evidence="2" type="ORF">H8792_010515</name>
</gene>
<keyword evidence="1" id="KW-0732">Signal</keyword>
<evidence type="ECO:0000313" key="2">
    <source>
        <dbReference type="EMBL" id="MBF6058774.1"/>
    </source>
</evidence>